<gene>
    <name evidence="3" type="ORF">PG999_010015</name>
</gene>
<feature type="compositionally biased region" description="Polar residues" evidence="1">
    <location>
        <begin position="100"/>
        <end position="110"/>
    </location>
</feature>
<dbReference type="SUPFAM" id="SSF57959">
    <property type="entry name" value="Leucine zipper domain"/>
    <property type="match status" value="1"/>
</dbReference>
<dbReference type="CDD" id="cd14688">
    <property type="entry name" value="bZIP_YAP"/>
    <property type="match status" value="1"/>
</dbReference>
<evidence type="ECO:0000313" key="3">
    <source>
        <dbReference type="EMBL" id="KAK8106656.1"/>
    </source>
</evidence>
<dbReference type="EMBL" id="JAQQWP010000008">
    <property type="protein sequence ID" value="KAK8106656.1"/>
    <property type="molecule type" value="Genomic_DNA"/>
</dbReference>
<evidence type="ECO:0000313" key="4">
    <source>
        <dbReference type="Proteomes" id="UP001392437"/>
    </source>
</evidence>
<dbReference type="InterPro" id="IPR046347">
    <property type="entry name" value="bZIP_sf"/>
</dbReference>
<dbReference type="InterPro" id="IPR004827">
    <property type="entry name" value="bZIP"/>
</dbReference>
<comment type="caution">
    <text evidence="3">The sequence shown here is derived from an EMBL/GenBank/DDBJ whole genome shotgun (WGS) entry which is preliminary data.</text>
</comment>
<feature type="domain" description="BZIP" evidence="2">
    <location>
        <begin position="47"/>
        <end position="62"/>
    </location>
</feature>
<reference evidence="3 4" key="1">
    <citation type="submission" date="2023-01" db="EMBL/GenBank/DDBJ databases">
        <title>Analysis of 21 Apiospora genomes using comparative genomics revels a genus with tremendous synthesis potential of carbohydrate active enzymes and secondary metabolites.</title>
        <authorList>
            <person name="Sorensen T."/>
        </authorList>
    </citation>
    <scope>NUCLEOTIDE SEQUENCE [LARGE SCALE GENOMIC DNA]</scope>
    <source>
        <strain evidence="3 4">CBS 117206</strain>
    </source>
</reference>
<name>A0AAW0QUA0_9PEZI</name>
<keyword evidence="4" id="KW-1185">Reference proteome</keyword>
<evidence type="ECO:0000259" key="2">
    <source>
        <dbReference type="PROSITE" id="PS00036"/>
    </source>
</evidence>
<feature type="compositionally biased region" description="Polar residues" evidence="1">
    <location>
        <begin position="75"/>
        <end position="88"/>
    </location>
</feature>
<dbReference type="PANTHER" id="PTHR39607">
    <property type="entry name" value="XANTHOCILLIN BIOSYNTHESIS CLUSTER TRANSCRIPTION FACTOR XANC-RELATED"/>
    <property type="match status" value="1"/>
</dbReference>
<dbReference type="InterPro" id="IPR052635">
    <property type="entry name" value="Sec_Metab_Biosynth_Reg"/>
</dbReference>
<feature type="non-terminal residue" evidence="3">
    <location>
        <position position="1"/>
    </location>
</feature>
<proteinExistence type="predicted"/>
<dbReference type="PROSITE" id="PS00036">
    <property type="entry name" value="BZIP_BASIC"/>
    <property type="match status" value="1"/>
</dbReference>
<accession>A0AAW0QUA0</accession>
<organism evidence="3 4">
    <name type="scientific">Apiospora kogelbergensis</name>
    <dbReference type="NCBI Taxonomy" id="1337665"/>
    <lineage>
        <taxon>Eukaryota</taxon>
        <taxon>Fungi</taxon>
        <taxon>Dikarya</taxon>
        <taxon>Ascomycota</taxon>
        <taxon>Pezizomycotina</taxon>
        <taxon>Sordariomycetes</taxon>
        <taxon>Xylariomycetidae</taxon>
        <taxon>Amphisphaeriales</taxon>
        <taxon>Apiosporaceae</taxon>
        <taxon>Apiospora</taxon>
    </lineage>
</organism>
<dbReference type="GO" id="GO:0003700">
    <property type="term" value="F:DNA-binding transcription factor activity"/>
    <property type="evidence" value="ECO:0007669"/>
    <property type="project" value="InterPro"/>
</dbReference>
<dbReference type="Proteomes" id="UP001392437">
    <property type="component" value="Unassembled WGS sequence"/>
</dbReference>
<protein>
    <recommendedName>
        <fullName evidence="2">BZIP domain-containing protein</fullName>
    </recommendedName>
</protein>
<dbReference type="AlphaFoldDB" id="A0AAW0QUA0"/>
<feature type="region of interest" description="Disordered" evidence="1">
    <location>
        <begin position="54"/>
        <end position="110"/>
    </location>
</feature>
<dbReference type="PANTHER" id="PTHR39607:SF1">
    <property type="entry name" value="B-ZIP TRANSCRIPTION FACTOR (EUROFUNG)"/>
    <property type="match status" value="1"/>
</dbReference>
<evidence type="ECO:0000256" key="1">
    <source>
        <dbReference type="SAM" id="MobiDB-lite"/>
    </source>
</evidence>
<sequence length="194" mass="21938">TSSQSKYPEYGTVMAPSQYSARRSRITFSPSARPEEDWTKISDLAERRRVQNRIAQRNYRKKLKRRLEDLEKGSDTNSTPVGAENQAQAPRKETKRQSMKSDSNVASYKASQPASQCIPSILYKGGSSDDGCTPEFGLVHTHYIFHNLIHDGEVTEDWAYVRQTLNYESQSPVMDASTEQVRFTPATDIHSSVT</sequence>